<dbReference type="InterPro" id="IPR041679">
    <property type="entry name" value="DNA2/NAM7-like_C"/>
</dbReference>
<evidence type="ECO:0000313" key="5">
    <source>
        <dbReference type="Proteomes" id="UP000000763"/>
    </source>
</evidence>
<dbReference type="SUPFAM" id="SSF52540">
    <property type="entry name" value="P-loop containing nucleoside triphosphate hydrolases"/>
    <property type="match status" value="1"/>
</dbReference>
<dbReference type="FunFam" id="3.40.50.300:FF:002371">
    <property type="entry name" value="Predicted protein"/>
    <property type="match status" value="1"/>
</dbReference>
<dbReference type="InterPro" id="IPR045055">
    <property type="entry name" value="DNA2/NAM7-like"/>
</dbReference>
<dbReference type="HOGENOM" id="CLU_001666_11_2_1"/>
<dbReference type="Gene3D" id="3.40.50.300">
    <property type="entry name" value="P-loop containing nucleotide triphosphate hydrolases"/>
    <property type="match status" value="3"/>
</dbReference>
<reference evidence="4 5" key="1">
    <citation type="journal article" date="2005" name="Nature">
        <title>The map-based sequence of the rice genome.</title>
        <authorList>
            <consortium name="International rice genome sequencing project (IRGSP)"/>
            <person name="Matsumoto T."/>
            <person name="Wu J."/>
            <person name="Kanamori H."/>
            <person name="Katayose Y."/>
            <person name="Fujisawa M."/>
            <person name="Namiki N."/>
            <person name="Mizuno H."/>
            <person name="Yamamoto K."/>
            <person name="Antonio B.A."/>
            <person name="Baba T."/>
            <person name="Sakata K."/>
            <person name="Nagamura Y."/>
            <person name="Aoki H."/>
            <person name="Arikawa K."/>
            <person name="Arita K."/>
            <person name="Bito T."/>
            <person name="Chiden Y."/>
            <person name="Fujitsuka N."/>
            <person name="Fukunaka R."/>
            <person name="Hamada M."/>
            <person name="Harada C."/>
            <person name="Hayashi A."/>
            <person name="Hijishita S."/>
            <person name="Honda M."/>
            <person name="Hosokawa S."/>
            <person name="Ichikawa Y."/>
            <person name="Idonuma A."/>
            <person name="Iijima M."/>
            <person name="Ikeda M."/>
            <person name="Ikeno M."/>
            <person name="Ito K."/>
            <person name="Ito S."/>
            <person name="Ito T."/>
            <person name="Ito Y."/>
            <person name="Ito Y."/>
            <person name="Iwabuchi A."/>
            <person name="Kamiya K."/>
            <person name="Karasawa W."/>
            <person name="Kurita K."/>
            <person name="Katagiri S."/>
            <person name="Kikuta A."/>
            <person name="Kobayashi H."/>
            <person name="Kobayashi N."/>
            <person name="Machita K."/>
            <person name="Maehara T."/>
            <person name="Masukawa M."/>
            <person name="Mizubayashi T."/>
            <person name="Mukai Y."/>
            <person name="Nagasaki H."/>
            <person name="Nagata Y."/>
            <person name="Naito S."/>
            <person name="Nakashima M."/>
            <person name="Nakama Y."/>
            <person name="Nakamichi Y."/>
            <person name="Nakamura M."/>
            <person name="Meguro A."/>
            <person name="Negishi M."/>
            <person name="Ohta I."/>
            <person name="Ohta T."/>
            <person name="Okamoto M."/>
            <person name="Ono N."/>
            <person name="Saji S."/>
            <person name="Sakaguchi M."/>
            <person name="Sakai K."/>
            <person name="Shibata M."/>
            <person name="Shimokawa T."/>
            <person name="Song J."/>
            <person name="Takazaki Y."/>
            <person name="Terasawa K."/>
            <person name="Tsugane M."/>
            <person name="Tsuji K."/>
            <person name="Ueda S."/>
            <person name="Waki K."/>
            <person name="Yamagata H."/>
            <person name="Yamamoto M."/>
            <person name="Yamamoto S."/>
            <person name="Yamane H."/>
            <person name="Yoshiki S."/>
            <person name="Yoshihara R."/>
            <person name="Yukawa K."/>
            <person name="Zhong H."/>
            <person name="Yano M."/>
            <person name="Yuan Q."/>
            <person name="Ouyang S."/>
            <person name="Liu J."/>
            <person name="Jones K.M."/>
            <person name="Gansberger K."/>
            <person name="Moffat K."/>
            <person name="Hill J."/>
            <person name="Bera J."/>
            <person name="Fadrosh D."/>
            <person name="Jin S."/>
            <person name="Johri S."/>
            <person name="Kim M."/>
            <person name="Overton L."/>
            <person name="Reardon M."/>
            <person name="Tsitrin T."/>
            <person name="Vuong H."/>
            <person name="Weaver B."/>
            <person name="Ciecko A."/>
            <person name="Tallon L."/>
            <person name="Jackson J."/>
            <person name="Pai G."/>
            <person name="Aken S.V."/>
            <person name="Utterback T."/>
            <person name="Reidmuller S."/>
            <person name="Feldblyum T."/>
            <person name="Hsiao J."/>
            <person name="Zismann V."/>
            <person name="Iobst S."/>
            <person name="de Vazeille A.R."/>
            <person name="Buell C.R."/>
            <person name="Ying K."/>
            <person name="Li Y."/>
            <person name="Lu T."/>
            <person name="Huang Y."/>
            <person name="Zhao Q."/>
            <person name="Feng Q."/>
            <person name="Zhang L."/>
            <person name="Zhu J."/>
            <person name="Weng Q."/>
            <person name="Mu J."/>
            <person name="Lu Y."/>
            <person name="Fan D."/>
            <person name="Liu Y."/>
            <person name="Guan J."/>
            <person name="Zhang Y."/>
            <person name="Yu S."/>
            <person name="Liu X."/>
            <person name="Zhang Y."/>
            <person name="Hong G."/>
            <person name="Han B."/>
            <person name="Choisne N."/>
            <person name="Demange N."/>
            <person name="Orjeda G."/>
            <person name="Samain S."/>
            <person name="Cattolico L."/>
            <person name="Pelletier E."/>
            <person name="Couloux A."/>
            <person name="Segurens B."/>
            <person name="Wincker P."/>
            <person name="D'Hont A."/>
            <person name="Scarpelli C."/>
            <person name="Weissenbach J."/>
            <person name="Salanoubat M."/>
            <person name="Quetier F."/>
            <person name="Yu Y."/>
            <person name="Kim H.R."/>
            <person name="Rambo T."/>
            <person name="Currie J."/>
            <person name="Collura K."/>
            <person name="Luo M."/>
            <person name="Yang T."/>
            <person name="Ammiraju J.S.S."/>
            <person name="Engler F."/>
            <person name="Soderlund C."/>
            <person name="Wing R.A."/>
            <person name="Palmer L.E."/>
            <person name="de la Bastide M."/>
            <person name="Spiegel L."/>
            <person name="Nascimento L."/>
            <person name="Zutavern T."/>
            <person name="O'Shaughnessy A."/>
            <person name="Dike S."/>
            <person name="Dedhia N."/>
            <person name="Preston R."/>
            <person name="Balija V."/>
            <person name="McCombie W.R."/>
            <person name="Chow T."/>
            <person name="Chen H."/>
            <person name="Chung M."/>
            <person name="Chen C."/>
            <person name="Shaw J."/>
            <person name="Wu H."/>
            <person name="Hsiao K."/>
            <person name="Chao Y."/>
            <person name="Chu M."/>
            <person name="Cheng C."/>
            <person name="Hour A."/>
            <person name="Lee P."/>
            <person name="Lin S."/>
            <person name="Lin Y."/>
            <person name="Liou J."/>
            <person name="Liu S."/>
            <person name="Hsing Y."/>
            <person name="Raghuvanshi S."/>
            <person name="Mohanty A."/>
            <person name="Bharti A.K."/>
            <person name="Gaur A."/>
            <person name="Gupta V."/>
            <person name="Kumar D."/>
            <person name="Ravi V."/>
            <person name="Vij S."/>
            <person name="Kapur A."/>
            <person name="Khurana P."/>
            <person name="Khurana P."/>
            <person name="Khurana J.P."/>
            <person name="Tyagi A.K."/>
            <person name="Gaikwad K."/>
            <person name="Singh A."/>
            <person name="Dalal V."/>
            <person name="Srivastava S."/>
            <person name="Dixit A."/>
            <person name="Pal A.K."/>
            <person name="Ghazi I.A."/>
            <person name="Yadav M."/>
            <person name="Pandit A."/>
            <person name="Bhargava A."/>
            <person name="Sureshbabu K."/>
            <person name="Batra K."/>
            <person name="Sharma T.R."/>
            <person name="Mohapatra T."/>
            <person name="Singh N.K."/>
            <person name="Messing J."/>
            <person name="Nelson A.B."/>
            <person name="Fuks G."/>
            <person name="Kavchok S."/>
            <person name="Keizer G."/>
            <person name="Linton E."/>
            <person name="Llaca V."/>
            <person name="Song R."/>
            <person name="Tanyolac B."/>
            <person name="Young S."/>
            <person name="Ho-Il K."/>
            <person name="Hahn J.H."/>
            <person name="Sangsakoo G."/>
            <person name="Vanavichit A."/>
            <person name="de Mattos Luiz.A.T."/>
            <person name="Zimmer P.D."/>
            <person name="Malone G."/>
            <person name="Dellagostin O."/>
            <person name="de Oliveira A.C."/>
            <person name="Bevan M."/>
            <person name="Bancroft I."/>
            <person name="Minx P."/>
            <person name="Cordum H."/>
            <person name="Wilson R."/>
            <person name="Cheng Z."/>
            <person name="Jin W."/>
            <person name="Jiang J."/>
            <person name="Leong S.A."/>
            <person name="Iwama H."/>
            <person name="Gojobori T."/>
            <person name="Itoh T."/>
            <person name="Niimura Y."/>
            <person name="Fujii Y."/>
            <person name="Habara T."/>
            <person name="Sakai H."/>
            <person name="Sato Y."/>
            <person name="Wilson G."/>
            <person name="Kumar K."/>
            <person name="McCouch S."/>
            <person name="Juretic N."/>
            <person name="Hoen D."/>
            <person name="Wright S."/>
            <person name="Bruskiewich R."/>
            <person name="Bureau T."/>
            <person name="Miyao A."/>
            <person name="Hirochika H."/>
            <person name="Nishikawa T."/>
            <person name="Kadowaki K."/>
            <person name="Sugiura M."/>
            <person name="Burr B."/>
            <person name="Sasaki T."/>
        </authorList>
    </citation>
    <scope>NUCLEOTIDE SEQUENCE [LARGE SCALE GENOMIC DNA]</scope>
    <source>
        <strain evidence="5">cv. Nipponbare</strain>
    </source>
</reference>
<dbReference type="EMBL" id="AP008212">
    <property type="protein sequence ID" value="BAF19395.2"/>
    <property type="molecule type" value="Genomic_DNA"/>
</dbReference>
<dbReference type="InterPro" id="IPR041677">
    <property type="entry name" value="DNA2/NAM7_AAA_11"/>
</dbReference>
<dbReference type="PANTHER" id="PTHR10887:SF538">
    <property type="entry name" value="HELICASE MAGATAMA 3-RELATED"/>
    <property type="match status" value="1"/>
</dbReference>
<evidence type="ECO:0000256" key="1">
    <source>
        <dbReference type="SAM" id="MobiDB-lite"/>
    </source>
</evidence>
<name>Q0DCM8_ORYSJ</name>
<dbReference type="Proteomes" id="UP000000763">
    <property type="component" value="Chromosome 6"/>
</dbReference>
<organism evidence="4 5">
    <name type="scientific">Oryza sativa subsp. japonica</name>
    <name type="common">Rice</name>
    <dbReference type="NCBI Taxonomy" id="39947"/>
    <lineage>
        <taxon>Eukaryota</taxon>
        <taxon>Viridiplantae</taxon>
        <taxon>Streptophyta</taxon>
        <taxon>Embryophyta</taxon>
        <taxon>Tracheophyta</taxon>
        <taxon>Spermatophyta</taxon>
        <taxon>Magnoliopsida</taxon>
        <taxon>Liliopsida</taxon>
        <taxon>Poales</taxon>
        <taxon>Poaceae</taxon>
        <taxon>BOP clade</taxon>
        <taxon>Oryzoideae</taxon>
        <taxon>Oryzeae</taxon>
        <taxon>Oryzinae</taxon>
        <taxon>Oryza</taxon>
        <taxon>Oryza sativa</taxon>
    </lineage>
</organism>
<accession>Q0DCM8</accession>
<dbReference type="GO" id="GO:0004386">
    <property type="term" value="F:helicase activity"/>
    <property type="evidence" value="ECO:0007669"/>
    <property type="project" value="InterPro"/>
</dbReference>
<feature type="domain" description="DNA2/NAM7 helicase helicase" evidence="2">
    <location>
        <begin position="293"/>
        <end position="471"/>
    </location>
</feature>
<dbReference type="CDD" id="cd18042">
    <property type="entry name" value="DEXXQc_SETX"/>
    <property type="match status" value="1"/>
</dbReference>
<dbReference type="PANTHER" id="PTHR10887">
    <property type="entry name" value="DNA2/NAM7 HELICASE FAMILY"/>
    <property type="match status" value="1"/>
</dbReference>
<proteinExistence type="predicted"/>
<dbReference type="Pfam" id="PF13086">
    <property type="entry name" value="AAA_11"/>
    <property type="match status" value="2"/>
</dbReference>
<evidence type="ECO:0000259" key="2">
    <source>
        <dbReference type="Pfam" id="PF13086"/>
    </source>
</evidence>
<feature type="domain" description="DNA2/NAM7 helicase helicase" evidence="2">
    <location>
        <begin position="482"/>
        <end position="532"/>
    </location>
</feature>
<dbReference type="AlphaFoldDB" id="Q0DCM8"/>
<feature type="compositionally biased region" description="Gly residues" evidence="1">
    <location>
        <begin position="36"/>
        <end position="45"/>
    </location>
</feature>
<dbReference type="KEGG" id="dosa:Os06g0310200"/>
<dbReference type="InterPro" id="IPR047187">
    <property type="entry name" value="SF1_C_Upf1"/>
</dbReference>
<dbReference type="InterPro" id="IPR027417">
    <property type="entry name" value="P-loop_NTPase"/>
</dbReference>
<reference evidence="5" key="2">
    <citation type="journal article" date="2008" name="Nucleic Acids Res.">
        <title>The rice annotation project database (RAP-DB): 2008 update.</title>
        <authorList>
            <consortium name="The rice annotation project (RAP)"/>
        </authorList>
    </citation>
    <scope>GENOME REANNOTATION</scope>
    <source>
        <strain evidence="5">cv. Nipponbare</strain>
    </source>
</reference>
<protein>
    <submittedName>
        <fullName evidence="4">Os06g0310200 protein</fullName>
    </submittedName>
</protein>
<feature type="region of interest" description="Disordered" evidence="1">
    <location>
        <begin position="19"/>
        <end position="51"/>
    </location>
</feature>
<dbReference type="Pfam" id="PF13087">
    <property type="entry name" value="AAA_12"/>
    <property type="match status" value="1"/>
</dbReference>
<sequence>MDCSEAVCRCSAGGSLNPRTPFSRRRAAAPMAVDKSGGGGGGGGASSSSSGVAASTMDRFHKIVLSWDYVRLVADSKGGQQQAKGLGRVKNTYASVAEYLAVFEPLLFEEVKAQIVQGRSDEEEEAGQDWQKGIVASCTESEGFHKVSMAVLDDFREMVSENDLLLLSKEKFEEGVTPSAYAFALVEQRGGRETISLRTFVAGEIKNLNVAKPVSCSRLQRIASIFSTTESFLWILKICSLSTIMREFSGMHSVASLPFKDLILSASEKNSGGNDQNRAWNVPEPLMDYLKTNLNDSQLDAVNAGLSRRSFVLIQGPPGTGKTQTILGLLSAVLHSAPARMQTKGGFDVKKHGPELDIEGKHAHWMKASPWLIGVNPRDLIMPVDGDDGFYPTGNELKPEVVSSNRKYRAHVLVCAPSNSALDEIVLRVLQTGIRDENNNTYNPKIVRIGLKAHHSVKAVSMDYLIQQKLSGVDRSSDGGRRGAGEYDRIRSSILDEAAIVFSTLSFSGSSIFSRMARAFDVVIIDEAAQAVGDPVQLPATVISSTAQKLGYGTSLFKRFQAAGFPVQMLKIQYRMHPEISIFPSKEFYEGVLEDGEGLSKKRPWHSYSCFGPFCFFDVDGTESQPSGSGSWVNEDEVEFITLLYHQMAMRYPELKSSSQVAVISPYRHQVKLLKDHFRSTFGDQSKEVIDVNTVDGFQGREKEVVIFSCVRCNKEQKIGFVSDFRRMNVAITRARSAVLVVGSASTLKEDKHWNNLVESAKERGRYFQVPKPFTAFFVDDKLKTMKVERAPPELRTVQALEAINEAVVGQELMDVDDAGDQEDEGYDDDPVEADDVVHIVPKKEGCSRLWQSDGIFFGVRSSHESDLGYFVWVTMDNPRAEHKVERFLSMFYTRTRFQVGDGGQSLSSGDPTDSNRVHSNMGCFQMNITNPMGCLMLPADEHPEISLNPDEEDTVWWELETHGHFTVSLAYQMFFMASLEVPGFSGYGLEDDLALAGERFYAWMDQPAPLLELRFCSSVEFYRPIPGD</sequence>
<feature type="domain" description="DNA2/NAM7 helicase-like C-terminal" evidence="3">
    <location>
        <begin position="552"/>
        <end position="745"/>
    </location>
</feature>
<gene>
    <name evidence="4" type="ordered locus">Os06g0310200</name>
</gene>
<dbReference type="CDD" id="cd18808">
    <property type="entry name" value="SF1_C_Upf1"/>
    <property type="match status" value="1"/>
</dbReference>
<evidence type="ECO:0000259" key="3">
    <source>
        <dbReference type="Pfam" id="PF13087"/>
    </source>
</evidence>
<evidence type="ECO:0000313" key="4">
    <source>
        <dbReference type="EMBL" id="BAF19395.2"/>
    </source>
</evidence>